<sequence length="309" mass="35507">MLELIILSILLIVLFRSSKIKLRAKSKDSFTDCLVKSCDNFYIRDSASDTEIFKLELDKQQYYSLAEFLQNFTNGDALQKALGKHVENGKFFLRSKKNDEISMIAVLCKVEGGKSAILFLDLSVSLQSVSRLEKENTYLTKKVECTQQMLDCSPFLLYWKSAAHEVYNKEYLNWKEFITLPSKSCVLEVEMDTKSLLIDARINSDVIALFGQDNTSLRTSSAVVELYNKRTEIILKNTSEKIVILDHNMRKIACSRAYLKEKMLDKAINKQKPELKDVVTPKTIRMDLDDCSVSVEVIPYMKETILIFR</sequence>
<dbReference type="RefSeq" id="WP_160095443.1">
    <property type="nucleotide sequence ID" value="NZ_CP047224.1"/>
</dbReference>
<reference evidence="1 2" key="1">
    <citation type="journal article" date="2020" name="MBio">
        <title>Erratum for Teymournejad et al., 'Isolation and Molecular Analysis of a Novel Neorickettsia Species That Causes Potomac Horse Fever'.</title>
        <authorList>
            <person name="Teymournejad O."/>
            <person name="Lin M."/>
            <person name="Bekebrede H."/>
            <person name="Kamr A."/>
            <person name="Toribio R.E."/>
            <person name="Arroyo L.G."/>
            <person name="Baird J.D."/>
            <person name="Rikihisa Y."/>
        </authorList>
    </citation>
    <scope>NUCLEOTIDE SEQUENCE [LARGE SCALE GENOMIC DNA]</scope>
    <source>
        <strain evidence="1 2">Fin17</strain>
    </source>
</reference>
<protein>
    <submittedName>
        <fullName evidence="1">Uncharacterized protein</fullName>
    </submittedName>
</protein>
<accession>A0A6P1G9X2</accession>
<organism evidence="1 2">
    <name type="scientific">Neorickettsia findlayensis</name>
    <dbReference type="NCBI Taxonomy" id="2686014"/>
    <lineage>
        <taxon>Bacteria</taxon>
        <taxon>Pseudomonadati</taxon>
        <taxon>Pseudomonadota</taxon>
        <taxon>Alphaproteobacteria</taxon>
        <taxon>Rickettsiales</taxon>
        <taxon>Anaplasmataceae</taxon>
        <taxon>Neorickettsia</taxon>
    </lineage>
</organism>
<dbReference type="Proteomes" id="UP000464912">
    <property type="component" value="Chromosome"/>
</dbReference>
<gene>
    <name evidence="1" type="ORF">GP480_02085</name>
</gene>
<proteinExistence type="predicted"/>
<evidence type="ECO:0000313" key="1">
    <source>
        <dbReference type="EMBL" id="QHD65236.1"/>
    </source>
</evidence>
<reference evidence="1 2" key="2">
    <citation type="journal article" date="2020" name="MBio">
        <title>Isolation and Molecular Analysis of a Novel Neorickettsia Species That Causes Potomac Horse Fever.</title>
        <authorList>
            <person name="Teymournejad O."/>
            <person name="Lin M."/>
            <person name="Bekebrede H."/>
            <person name="Kamr A."/>
            <person name="Toribio R.E."/>
            <person name="Arroyo L.G."/>
            <person name="Baird J.D."/>
            <person name="Rikihisa Y."/>
        </authorList>
    </citation>
    <scope>NUCLEOTIDE SEQUENCE [LARGE SCALE GENOMIC DNA]</scope>
    <source>
        <strain evidence="1 2">Fin17</strain>
    </source>
</reference>
<dbReference type="AlphaFoldDB" id="A0A6P1G9X2"/>
<dbReference type="EMBL" id="CP047224">
    <property type="protein sequence ID" value="QHD65236.1"/>
    <property type="molecule type" value="Genomic_DNA"/>
</dbReference>
<keyword evidence="2" id="KW-1185">Reference proteome</keyword>
<dbReference type="KEGG" id="nef:GP480_02085"/>
<name>A0A6P1G9X2_9RICK</name>
<evidence type="ECO:0000313" key="2">
    <source>
        <dbReference type="Proteomes" id="UP000464912"/>
    </source>
</evidence>